<feature type="transmembrane region" description="Helical" evidence="1">
    <location>
        <begin position="295"/>
        <end position="315"/>
    </location>
</feature>
<sequence length="330" mass="37981">MNTTNRNIQKLLDKALLSKEQEIGIRNYFSQGIFSLRNELLFLMYLSVLLFTSGVGVLIYKNIDTIGHSLILLAMFVLIVVCFYFSFKESKGFSKADIDFENPVYNYLVLLAVILSCSFMGYIQFQYAVFGNYFEISIYISAFIALASAYYFNNKSALSIGITALITSLGISLTPRTLINNDVYWNETLSYYGLILGLLIVLWSIYSKNIGLKKHFDLVLLTFALHLISICCIAGLINDIWFLFLFLMAGSSYFFYQKSFEIQAISIYIFTLLYGFIGFNIFIVRLLEHTNFEDFWELFIIILPVYFITSIVLFVKAIKNFNKKTNDSLQ</sequence>
<keyword evidence="1" id="KW-0812">Transmembrane</keyword>
<comment type="caution">
    <text evidence="3">The sequence shown here is derived from an EMBL/GenBank/DDBJ whole genome shotgun (WGS) entry which is preliminary data.</text>
</comment>
<feature type="transmembrane region" description="Helical" evidence="1">
    <location>
        <begin position="66"/>
        <end position="87"/>
    </location>
</feature>
<keyword evidence="1" id="KW-1133">Transmembrane helix</keyword>
<feature type="transmembrane region" description="Helical" evidence="1">
    <location>
        <begin position="40"/>
        <end position="60"/>
    </location>
</feature>
<feature type="transmembrane region" description="Helical" evidence="1">
    <location>
        <begin position="189"/>
        <end position="206"/>
    </location>
</feature>
<feature type="transmembrane region" description="Helical" evidence="1">
    <location>
        <begin position="133"/>
        <end position="152"/>
    </location>
</feature>
<dbReference type="Proteomes" id="UP001255185">
    <property type="component" value="Unassembled WGS sequence"/>
</dbReference>
<reference evidence="3 4" key="1">
    <citation type="submission" date="2023-07" db="EMBL/GenBank/DDBJ databases">
        <title>Sorghum-associated microbial communities from plants grown in Nebraska, USA.</title>
        <authorList>
            <person name="Schachtman D."/>
        </authorList>
    </citation>
    <scope>NUCLEOTIDE SEQUENCE [LARGE SCALE GENOMIC DNA]</scope>
    <source>
        <strain evidence="3 4">3773</strain>
    </source>
</reference>
<feature type="transmembrane region" description="Helical" evidence="1">
    <location>
        <begin position="265"/>
        <end position="283"/>
    </location>
</feature>
<protein>
    <recommendedName>
        <fullName evidence="2">DUF2157 domain-containing protein</fullName>
    </recommendedName>
</protein>
<organism evidence="3 4">
    <name type="scientific">Flavobacterium arsenatis</name>
    <dbReference type="NCBI Taxonomy" id="1484332"/>
    <lineage>
        <taxon>Bacteria</taxon>
        <taxon>Pseudomonadati</taxon>
        <taxon>Bacteroidota</taxon>
        <taxon>Flavobacteriia</taxon>
        <taxon>Flavobacteriales</taxon>
        <taxon>Flavobacteriaceae</taxon>
        <taxon>Flavobacterium</taxon>
    </lineage>
</organism>
<keyword evidence="4" id="KW-1185">Reference proteome</keyword>
<dbReference type="RefSeq" id="WP_310027808.1">
    <property type="nucleotide sequence ID" value="NZ_JAVDVI010000015.1"/>
</dbReference>
<gene>
    <name evidence="3" type="ORF">J2X31_003109</name>
</gene>
<evidence type="ECO:0000313" key="4">
    <source>
        <dbReference type="Proteomes" id="UP001255185"/>
    </source>
</evidence>
<feature type="transmembrane region" description="Helical" evidence="1">
    <location>
        <begin position="218"/>
        <end position="236"/>
    </location>
</feature>
<dbReference type="InterPro" id="IPR018677">
    <property type="entry name" value="DUF2157"/>
</dbReference>
<name>A0ABU1TT89_9FLAO</name>
<accession>A0ABU1TT89</accession>
<feature type="transmembrane region" description="Helical" evidence="1">
    <location>
        <begin position="107"/>
        <end position="127"/>
    </location>
</feature>
<keyword evidence="1" id="KW-0472">Membrane</keyword>
<dbReference type="EMBL" id="JAVDVI010000015">
    <property type="protein sequence ID" value="MDR6969083.1"/>
    <property type="molecule type" value="Genomic_DNA"/>
</dbReference>
<proteinExistence type="predicted"/>
<evidence type="ECO:0000259" key="2">
    <source>
        <dbReference type="Pfam" id="PF09925"/>
    </source>
</evidence>
<feature type="domain" description="DUF2157" evidence="2">
    <location>
        <begin position="10"/>
        <end position="157"/>
    </location>
</feature>
<dbReference type="Pfam" id="PF09925">
    <property type="entry name" value="DUF2157"/>
    <property type="match status" value="1"/>
</dbReference>
<evidence type="ECO:0000313" key="3">
    <source>
        <dbReference type="EMBL" id="MDR6969083.1"/>
    </source>
</evidence>
<feature type="transmembrane region" description="Helical" evidence="1">
    <location>
        <begin position="157"/>
        <end position="177"/>
    </location>
</feature>
<evidence type="ECO:0000256" key="1">
    <source>
        <dbReference type="SAM" id="Phobius"/>
    </source>
</evidence>
<feature type="transmembrane region" description="Helical" evidence="1">
    <location>
        <begin position="242"/>
        <end position="258"/>
    </location>
</feature>